<proteinExistence type="predicted"/>
<evidence type="ECO:0000313" key="3">
    <source>
        <dbReference type="Proteomes" id="UP000006591"/>
    </source>
</evidence>
<protein>
    <submittedName>
        <fullName evidence="2">Uncharacterized protein</fullName>
    </submittedName>
</protein>
<name>A0A0E0FQX6_ORYNI</name>
<evidence type="ECO:0000256" key="1">
    <source>
        <dbReference type="SAM" id="MobiDB-lite"/>
    </source>
</evidence>
<sequence>MAMLGRKRGGSSSAKLPPHAEDPRVAPPPPQAGLTATDGGQEVAMSQFVAQLGIRGGAEEAGQHEPEAQVAGAADGDAGGGGRESQLRRLMIT</sequence>
<feature type="region of interest" description="Disordered" evidence="1">
    <location>
        <begin position="1"/>
        <end position="40"/>
    </location>
</feature>
<feature type="region of interest" description="Disordered" evidence="1">
    <location>
        <begin position="56"/>
        <end position="93"/>
    </location>
</feature>
<dbReference type="EnsemblPlants" id="ONIVA01G29590.1">
    <property type="protein sequence ID" value="ONIVA01G29590.1"/>
    <property type="gene ID" value="ONIVA01G29590"/>
</dbReference>
<dbReference type="HOGENOM" id="CLU_2403367_0_0_1"/>
<reference evidence="2" key="1">
    <citation type="submission" date="2015-04" db="UniProtKB">
        <authorList>
            <consortium name="EnsemblPlants"/>
        </authorList>
    </citation>
    <scope>IDENTIFICATION</scope>
    <source>
        <strain evidence="2">SL10</strain>
    </source>
</reference>
<dbReference type="Proteomes" id="UP000006591">
    <property type="component" value="Chromosome 1"/>
</dbReference>
<dbReference type="Gramene" id="ONIVA01G29590.1">
    <property type="protein sequence ID" value="ONIVA01G29590.1"/>
    <property type="gene ID" value="ONIVA01G29590"/>
</dbReference>
<reference evidence="2" key="2">
    <citation type="submission" date="2018-04" db="EMBL/GenBank/DDBJ databases">
        <title>OnivRS2 (Oryza nivara Reference Sequence Version 2).</title>
        <authorList>
            <person name="Zhang J."/>
            <person name="Kudrna D."/>
            <person name="Lee S."/>
            <person name="Talag J."/>
            <person name="Rajasekar S."/>
            <person name="Welchert J."/>
            <person name="Hsing Y.-I."/>
            <person name="Wing R.A."/>
        </authorList>
    </citation>
    <scope>NUCLEOTIDE SEQUENCE [LARGE SCALE GENOMIC DNA]</scope>
</reference>
<evidence type="ECO:0000313" key="2">
    <source>
        <dbReference type="EnsemblPlants" id="ONIVA01G29590.1"/>
    </source>
</evidence>
<dbReference type="AlphaFoldDB" id="A0A0E0FQX6"/>
<feature type="compositionally biased region" description="Basic and acidic residues" evidence="1">
    <location>
        <begin position="57"/>
        <end position="67"/>
    </location>
</feature>
<organism evidence="2">
    <name type="scientific">Oryza nivara</name>
    <name type="common">Indian wild rice</name>
    <name type="synonym">Oryza sativa f. spontanea</name>
    <dbReference type="NCBI Taxonomy" id="4536"/>
    <lineage>
        <taxon>Eukaryota</taxon>
        <taxon>Viridiplantae</taxon>
        <taxon>Streptophyta</taxon>
        <taxon>Embryophyta</taxon>
        <taxon>Tracheophyta</taxon>
        <taxon>Spermatophyta</taxon>
        <taxon>Magnoliopsida</taxon>
        <taxon>Liliopsida</taxon>
        <taxon>Poales</taxon>
        <taxon>Poaceae</taxon>
        <taxon>BOP clade</taxon>
        <taxon>Oryzoideae</taxon>
        <taxon>Oryzeae</taxon>
        <taxon>Oryzinae</taxon>
        <taxon>Oryza</taxon>
    </lineage>
</organism>
<keyword evidence="3" id="KW-1185">Reference proteome</keyword>
<accession>A0A0E0FQX6</accession>